<dbReference type="PANTHER" id="PTHR34060:SF2">
    <property type="entry name" value="OS03G0837900 PROTEIN"/>
    <property type="match status" value="1"/>
</dbReference>
<dbReference type="Pfam" id="PF03364">
    <property type="entry name" value="Polyketide_cyc"/>
    <property type="match status" value="2"/>
</dbReference>
<feature type="compositionally biased region" description="Basic and acidic residues" evidence="1">
    <location>
        <begin position="651"/>
        <end position="670"/>
    </location>
</feature>
<comment type="caution">
    <text evidence="3">The sequence shown here is derived from an EMBL/GenBank/DDBJ whole genome shotgun (WGS) entry which is preliminary data.</text>
</comment>
<dbReference type="Gene3D" id="3.30.530.20">
    <property type="match status" value="2"/>
</dbReference>
<dbReference type="GO" id="GO:0042548">
    <property type="term" value="P:regulation of photosynthesis, light reaction"/>
    <property type="evidence" value="ECO:0007669"/>
    <property type="project" value="TreeGrafter"/>
</dbReference>
<dbReference type="SUPFAM" id="SSF55961">
    <property type="entry name" value="Bet v1-like"/>
    <property type="match status" value="2"/>
</dbReference>
<feature type="domain" description="Coenzyme Q-binding protein COQ10 START" evidence="2">
    <location>
        <begin position="78"/>
        <end position="212"/>
    </location>
</feature>
<keyword evidence="4" id="KW-1185">Reference proteome</keyword>
<dbReference type="Proteomes" id="UP001370490">
    <property type="component" value="Unassembled WGS sequence"/>
</dbReference>
<reference evidence="3 4" key="1">
    <citation type="submission" date="2023-12" db="EMBL/GenBank/DDBJ databases">
        <title>A high-quality genome assembly for Dillenia turbinata (Dilleniales).</title>
        <authorList>
            <person name="Chanderbali A."/>
        </authorList>
    </citation>
    <scope>NUCLEOTIDE SEQUENCE [LARGE SCALE GENOMIC DNA]</scope>
    <source>
        <strain evidence="3">LSX21</strain>
        <tissue evidence="3">Leaf</tissue>
    </source>
</reference>
<organism evidence="3 4">
    <name type="scientific">Dillenia turbinata</name>
    <dbReference type="NCBI Taxonomy" id="194707"/>
    <lineage>
        <taxon>Eukaryota</taxon>
        <taxon>Viridiplantae</taxon>
        <taxon>Streptophyta</taxon>
        <taxon>Embryophyta</taxon>
        <taxon>Tracheophyta</taxon>
        <taxon>Spermatophyta</taxon>
        <taxon>Magnoliopsida</taxon>
        <taxon>eudicotyledons</taxon>
        <taxon>Gunneridae</taxon>
        <taxon>Pentapetalae</taxon>
        <taxon>Dilleniales</taxon>
        <taxon>Dilleniaceae</taxon>
        <taxon>Dillenia</taxon>
    </lineage>
</organism>
<feature type="region of interest" description="Disordered" evidence="1">
    <location>
        <begin position="649"/>
        <end position="680"/>
    </location>
</feature>
<evidence type="ECO:0000313" key="3">
    <source>
        <dbReference type="EMBL" id="KAK6940328.1"/>
    </source>
</evidence>
<name>A0AAN8VSJ7_9MAGN</name>
<dbReference type="AlphaFoldDB" id="A0AAN8VSJ7"/>
<feature type="domain" description="Coenzyme Q-binding protein COQ10 START" evidence="2">
    <location>
        <begin position="317"/>
        <end position="447"/>
    </location>
</feature>
<dbReference type="PANTHER" id="PTHR34060">
    <property type="entry name" value="POLYKETIDE CYCLASE / DEHYDRASE AND LIPID TRANSPORT PROTEIN"/>
    <property type="match status" value="1"/>
</dbReference>
<dbReference type="CDD" id="cd08866">
    <property type="entry name" value="SRPBCC_11"/>
    <property type="match status" value="2"/>
</dbReference>
<accession>A0AAN8VSJ7</accession>
<gene>
    <name evidence="3" type="ORF">RJ641_029859</name>
</gene>
<sequence length="698" mass="80554">MKSLNISQSQSGSLHVHARVKTPGRVKYNRSNQYQYKLRTENEKEDEEDEEQLKERKVKCQVEVISWRERRVKAHILVNADIDSVWNALTDYERLADFIPNLVCSGRIPCPHPGRIWLEQRGLQRALYWHIEARVVLDLQEFPSSASGRELHFSMVDGDFKKFEGKWSLKSGKRSCMTILSYQVNVIPRFNFPAIFMERIIRSDLPVNLRALANRAKKIFEGSQNIAITKSSLGTRTMDVLTSPTVDFDGAIGEKAKLKDAAPLPRPSSELNSKWGVFGNVCRLDRPCMVDEVHLRRLDGLLENGGVHRCVVASITVKAPVPEVWKVLTAYESLSEIVPNLAISKILSRENNKVRILQEGCKGLLYMVLHARVVLDLCEHLEQEISFEQVEGDFDSFRGKWLLEQFGDHHTLLKYSVESKMHKDSFLSEAIMEEVIYEDLPSNLCAIRDYVEKREGLMSFQTHNNTTCEEEISSSSRDQEASSNKSSIELFDFDYAEHEYTRQRPRVPGLQRDIEVLKSELHSFISEHGQEGFMPMRKQLRLHGRVDIEKAITHMGGFRKIATLMNLSLAYKHRKPKGYWDNLENLQEEISRFQRNWGMDPSYMPSRKSFERAGRYDIARALEKWGGLREVSRLLSLKVRHPNRQANLANAKDKKVECKTSETLQGEERSPSPSKPYVSQDTHKWLTKLKHLDINWVE</sequence>
<evidence type="ECO:0000259" key="2">
    <source>
        <dbReference type="Pfam" id="PF03364"/>
    </source>
</evidence>
<feature type="compositionally biased region" description="Polar residues" evidence="1">
    <location>
        <begin position="1"/>
        <end position="13"/>
    </location>
</feature>
<feature type="region of interest" description="Disordered" evidence="1">
    <location>
        <begin position="1"/>
        <end position="22"/>
    </location>
</feature>
<evidence type="ECO:0000256" key="1">
    <source>
        <dbReference type="SAM" id="MobiDB-lite"/>
    </source>
</evidence>
<dbReference type="InterPro" id="IPR005031">
    <property type="entry name" value="COQ10_START"/>
</dbReference>
<evidence type="ECO:0000313" key="4">
    <source>
        <dbReference type="Proteomes" id="UP001370490"/>
    </source>
</evidence>
<dbReference type="EMBL" id="JBAMMX010000005">
    <property type="protein sequence ID" value="KAK6940328.1"/>
    <property type="molecule type" value="Genomic_DNA"/>
</dbReference>
<proteinExistence type="predicted"/>
<protein>
    <submittedName>
        <fullName evidence="3">Coenzyme Q-binding protein COQ10, START domain</fullName>
    </submittedName>
</protein>
<dbReference type="InterPro" id="IPR023393">
    <property type="entry name" value="START-like_dom_sf"/>
</dbReference>